<proteinExistence type="predicted"/>
<accession>A0A218XC81</accession>
<name>A0A218XC81_PUNGR</name>
<dbReference type="AlphaFoldDB" id="A0A218XC81"/>
<organism evidence="2 3">
    <name type="scientific">Punica granatum</name>
    <name type="common">Pomegranate</name>
    <dbReference type="NCBI Taxonomy" id="22663"/>
    <lineage>
        <taxon>Eukaryota</taxon>
        <taxon>Viridiplantae</taxon>
        <taxon>Streptophyta</taxon>
        <taxon>Embryophyta</taxon>
        <taxon>Tracheophyta</taxon>
        <taxon>Spermatophyta</taxon>
        <taxon>Magnoliopsida</taxon>
        <taxon>eudicotyledons</taxon>
        <taxon>Gunneridae</taxon>
        <taxon>Pentapetalae</taxon>
        <taxon>rosids</taxon>
        <taxon>malvids</taxon>
        <taxon>Myrtales</taxon>
        <taxon>Lythraceae</taxon>
        <taxon>Punica</taxon>
    </lineage>
</organism>
<feature type="region of interest" description="Disordered" evidence="1">
    <location>
        <begin position="19"/>
        <end position="46"/>
    </location>
</feature>
<evidence type="ECO:0000313" key="2">
    <source>
        <dbReference type="EMBL" id="OWM82825.1"/>
    </source>
</evidence>
<feature type="compositionally biased region" description="Basic and acidic residues" evidence="1">
    <location>
        <begin position="85"/>
        <end position="112"/>
    </location>
</feature>
<evidence type="ECO:0000256" key="1">
    <source>
        <dbReference type="SAM" id="MobiDB-lite"/>
    </source>
</evidence>
<sequence length="187" mass="21069">MKYPWKIVRILKLIMGNQGNNKGDILLETAPRPQKNSKNGKPLRTTNEELMDTIDSTDRMVDQNEVSLKKCENFEANNGEQGEQQEGHSHAPQDASDSKVRKGKRKKEENHKVEVMRDGNEALRDGNAFFADLAGAIERHPMKEDEVWYLLEDLGIAPTSDIFDRLSLSHGELGEVKGRAKLSNVEA</sequence>
<dbReference type="EMBL" id="MTKT01001946">
    <property type="protein sequence ID" value="OWM82825.1"/>
    <property type="molecule type" value="Genomic_DNA"/>
</dbReference>
<feature type="region of interest" description="Disordered" evidence="1">
    <location>
        <begin position="78"/>
        <end position="112"/>
    </location>
</feature>
<gene>
    <name evidence="2" type="ORF">CDL15_Pgr029186</name>
</gene>
<reference evidence="3" key="1">
    <citation type="journal article" date="2017" name="Plant J.">
        <title>The pomegranate (Punica granatum L.) genome and the genomics of punicalagin biosynthesis.</title>
        <authorList>
            <person name="Qin G."/>
            <person name="Xu C."/>
            <person name="Ming R."/>
            <person name="Tang H."/>
            <person name="Guyot R."/>
            <person name="Kramer E.M."/>
            <person name="Hu Y."/>
            <person name="Yi X."/>
            <person name="Qi Y."/>
            <person name="Xu X."/>
            <person name="Gao Z."/>
            <person name="Pan H."/>
            <person name="Jian J."/>
            <person name="Tian Y."/>
            <person name="Yue Z."/>
            <person name="Xu Y."/>
        </authorList>
    </citation>
    <scope>NUCLEOTIDE SEQUENCE [LARGE SCALE GENOMIC DNA]</scope>
    <source>
        <strain evidence="3">cv. Dabenzi</strain>
    </source>
</reference>
<protein>
    <submittedName>
        <fullName evidence="2">Uncharacterized protein</fullName>
    </submittedName>
</protein>
<dbReference type="Proteomes" id="UP000197138">
    <property type="component" value="Unassembled WGS sequence"/>
</dbReference>
<evidence type="ECO:0000313" key="3">
    <source>
        <dbReference type="Proteomes" id="UP000197138"/>
    </source>
</evidence>
<comment type="caution">
    <text evidence="2">The sequence shown here is derived from an EMBL/GenBank/DDBJ whole genome shotgun (WGS) entry which is preliminary data.</text>
</comment>